<dbReference type="EMBL" id="CAFBRV010000124">
    <property type="protein sequence ID" value="CAB5121031.1"/>
    <property type="molecule type" value="Genomic_DNA"/>
</dbReference>
<evidence type="ECO:0000313" key="10">
    <source>
        <dbReference type="EMBL" id="CAB5121031.1"/>
    </source>
</evidence>
<evidence type="ECO:0000256" key="6">
    <source>
        <dbReference type="ARBA" id="ARBA00022840"/>
    </source>
</evidence>
<dbReference type="PANTHER" id="PTHR13504:SF34">
    <property type="entry name" value="PROTEIN ADENYLYLTRANSFERASE FICD"/>
    <property type="match status" value="1"/>
</dbReference>
<feature type="domain" description="Fido" evidence="9">
    <location>
        <begin position="141"/>
        <end position="284"/>
    </location>
</feature>
<evidence type="ECO:0000256" key="4">
    <source>
        <dbReference type="ARBA" id="ARBA00022741"/>
    </source>
</evidence>
<proteinExistence type="predicted"/>
<keyword evidence="7" id="KW-1133">Transmembrane helix</keyword>
<keyword evidence="8" id="KW-0472">Membrane</keyword>
<keyword evidence="3" id="KW-0677">Repeat</keyword>
<evidence type="ECO:0000259" key="9">
    <source>
        <dbReference type="PROSITE" id="PS51459"/>
    </source>
</evidence>
<evidence type="ECO:0000256" key="8">
    <source>
        <dbReference type="ARBA" id="ARBA00023136"/>
    </source>
</evidence>
<keyword evidence="4" id="KW-0547">Nucleotide-binding</keyword>
<comment type="subcellular location">
    <subcellularLocation>
        <location evidence="1">Membrane</location>
        <topology evidence="1">Single-pass membrane protein</topology>
    </subcellularLocation>
</comment>
<dbReference type="SUPFAM" id="SSF140931">
    <property type="entry name" value="Fic-like"/>
    <property type="match status" value="1"/>
</dbReference>
<evidence type="ECO:0000256" key="1">
    <source>
        <dbReference type="ARBA" id="ARBA00004167"/>
    </source>
</evidence>
<accession>A0A6J7VZX8</accession>
<dbReference type="GO" id="GO:0005524">
    <property type="term" value="F:ATP binding"/>
    <property type="evidence" value="ECO:0007669"/>
    <property type="project" value="UniProtKB-KW"/>
</dbReference>
<dbReference type="GO" id="GO:0016020">
    <property type="term" value="C:membrane"/>
    <property type="evidence" value="ECO:0007669"/>
    <property type="project" value="UniProtKB-SubCell"/>
</dbReference>
<keyword evidence="2" id="KW-0812">Transmembrane</keyword>
<evidence type="ECO:0000256" key="5">
    <source>
        <dbReference type="ARBA" id="ARBA00022803"/>
    </source>
</evidence>
<keyword evidence="5" id="KW-0802">TPR repeat</keyword>
<dbReference type="Gene3D" id="1.10.3290.10">
    <property type="entry name" value="Fido-like domain"/>
    <property type="match status" value="1"/>
</dbReference>
<dbReference type="AlphaFoldDB" id="A0A6J7VZX8"/>
<organism evidence="10">
    <name type="scientific">freshwater metagenome</name>
    <dbReference type="NCBI Taxonomy" id="449393"/>
    <lineage>
        <taxon>unclassified sequences</taxon>
        <taxon>metagenomes</taxon>
        <taxon>ecological metagenomes</taxon>
    </lineage>
</organism>
<dbReference type="InterPro" id="IPR036597">
    <property type="entry name" value="Fido-like_dom_sf"/>
</dbReference>
<dbReference type="PANTHER" id="PTHR13504">
    <property type="entry name" value="FIDO DOMAIN-CONTAINING PROTEIN DDB_G0283145"/>
    <property type="match status" value="1"/>
</dbReference>
<dbReference type="PROSITE" id="PS51459">
    <property type="entry name" value="FIDO"/>
    <property type="match status" value="1"/>
</dbReference>
<evidence type="ECO:0000256" key="3">
    <source>
        <dbReference type="ARBA" id="ARBA00022737"/>
    </source>
</evidence>
<dbReference type="Pfam" id="PF02661">
    <property type="entry name" value="Fic"/>
    <property type="match status" value="1"/>
</dbReference>
<name>A0A6J7VZX8_9ZZZZ</name>
<dbReference type="InterPro" id="IPR040198">
    <property type="entry name" value="Fido_containing"/>
</dbReference>
<protein>
    <submittedName>
        <fullName evidence="10">Unannotated protein</fullName>
    </submittedName>
</protein>
<keyword evidence="6" id="KW-0067">ATP-binding</keyword>
<gene>
    <name evidence="10" type="ORF">UFOPK4410_01043</name>
</gene>
<reference evidence="10" key="1">
    <citation type="submission" date="2020-05" db="EMBL/GenBank/DDBJ databases">
        <authorList>
            <person name="Chiriac C."/>
            <person name="Salcher M."/>
            <person name="Ghai R."/>
            <person name="Kavagutti S V."/>
        </authorList>
    </citation>
    <scope>NUCLEOTIDE SEQUENCE</scope>
</reference>
<evidence type="ECO:0000256" key="2">
    <source>
        <dbReference type="ARBA" id="ARBA00022692"/>
    </source>
</evidence>
<sequence>MSDSLKSLMRDCNDALSGTPYSIDESEGGLQRLREIEKSLQSILFSLQNVQEISDLDPKVKEILRTREVYESNAIEGAGYATLRETSSILNRIPERLPSTDFIHWAIEQGLKNDNKAFEVIGLDAARSLASTYASDPSRPIFEYDLRNLHKQIMGDHISAGMYKDQDTKIVRFDDTEHHPPKTYEINHVMHEFAGWLSEMPTRNYRTGLPILRAAAAHAWLAYIHPFIDGNGRVSRLVANVILARAGLPPLILRNKNDRHRYITALGHSDQAGDIAPLILMFCKALERITEQLKDPKLAQNLFEMDISARMLTDDYTYWSAAMDGFSREVQVQLKLFNLEGILLSSMEPSDFYLLQRRSKVSKTWHIQVSDRSNPVGLWFFGYIGDKLYSKLEKDQIYPSIMFATRNPNQKDVRMFIQPSNDRRINFRSFMLEPRENRVYAVDTFGRVTRMTISEAARAIAQTSYSFATENIKII</sequence>
<evidence type="ECO:0000256" key="7">
    <source>
        <dbReference type="ARBA" id="ARBA00022989"/>
    </source>
</evidence>
<dbReference type="InterPro" id="IPR003812">
    <property type="entry name" value="Fido"/>
</dbReference>